<evidence type="ECO:0000259" key="1">
    <source>
        <dbReference type="Pfam" id="PF22766"/>
    </source>
</evidence>
<dbReference type="GO" id="GO:0007094">
    <property type="term" value="P:mitotic spindle assembly checkpoint signaling"/>
    <property type="evidence" value="ECO:0007669"/>
    <property type="project" value="TreeGrafter"/>
</dbReference>
<name>A0A835M621_9MAGN</name>
<dbReference type="EMBL" id="JADFTS010000002">
    <property type="protein sequence ID" value="KAF9620993.1"/>
    <property type="molecule type" value="Genomic_DNA"/>
</dbReference>
<sequence length="118" mass="13246">MKKAIDGADGFQNTHQMQQYECTKLSIEQIVFTLEKVQMIWEPLLLPSTYKRSMCAILDFVLFRILEDILFLDDMAAEETLQVQRLIHSPCCGTEGGAECGTEGDPCNGISSTDTTDY</sequence>
<feature type="domain" description="ZW10 C-terminal helical" evidence="1">
    <location>
        <begin position="26"/>
        <end position="88"/>
    </location>
</feature>
<dbReference type="GO" id="GO:1990423">
    <property type="term" value="C:RZZ complex"/>
    <property type="evidence" value="ECO:0007669"/>
    <property type="project" value="TreeGrafter"/>
</dbReference>
<organism evidence="2 3">
    <name type="scientific">Coptis chinensis</name>
    <dbReference type="NCBI Taxonomy" id="261450"/>
    <lineage>
        <taxon>Eukaryota</taxon>
        <taxon>Viridiplantae</taxon>
        <taxon>Streptophyta</taxon>
        <taxon>Embryophyta</taxon>
        <taxon>Tracheophyta</taxon>
        <taxon>Spermatophyta</taxon>
        <taxon>Magnoliopsida</taxon>
        <taxon>Ranunculales</taxon>
        <taxon>Ranunculaceae</taxon>
        <taxon>Coptidoideae</taxon>
        <taxon>Coptis</taxon>
    </lineage>
</organism>
<dbReference type="PANTHER" id="PTHR12205:SF0">
    <property type="entry name" value="CENTROMERE_KINETOCHORE PROTEIN ZW10 HOMOLOG"/>
    <property type="match status" value="1"/>
</dbReference>
<dbReference type="OrthoDB" id="783657at2759"/>
<protein>
    <recommendedName>
        <fullName evidence="1">ZW10 C-terminal helical domain-containing protein</fullName>
    </recommendedName>
</protein>
<reference evidence="2 3" key="1">
    <citation type="submission" date="2020-10" db="EMBL/GenBank/DDBJ databases">
        <title>The Coptis chinensis genome and diversification of protoberbering-type alkaloids.</title>
        <authorList>
            <person name="Wang B."/>
            <person name="Shu S."/>
            <person name="Song C."/>
            <person name="Liu Y."/>
        </authorList>
    </citation>
    <scope>NUCLEOTIDE SEQUENCE [LARGE SCALE GENOMIC DNA]</scope>
    <source>
        <strain evidence="2">HL-2020</strain>
        <tissue evidence="2">Leaf</tissue>
    </source>
</reference>
<proteinExistence type="predicted"/>
<dbReference type="AlphaFoldDB" id="A0A835M621"/>
<evidence type="ECO:0000313" key="3">
    <source>
        <dbReference type="Proteomes" id="UP000631114"/>
    </source>
</evidence>
<keyword evidence="3" id="KW-1185">Reference proteome</keyword>
<dbReference type="GO" id="GO:0005737">
    <property type="term" value="C:cytoplasm"/>
    <property type="evidence" value="ECO:0007669"/>
    <property type="project" value="GOC"/>
</dbReference>
<evidence type="ECO:0000313" key="2">
    <source>
        <dbReference type="EMBL" id="KAF9620993.1"/>
    </source>
</evidence>
<accession>A0A835M621</accession>
<dbReference type="GO" id="GO:0006888">
    <property type="term" value="P:endoplasmic reticulum to Golgi vesicle-mediated transport"/>
    <property type="evidence" value="ECO:0007669"/>
    <property type="project" value="TreeGrafter"/>
</dbReference>
<comment type="caution">
    <text evidence="2">The sequence shown here is derived from an EMBL/GenBank/DDBJ whole genome shotgun (WGS) entry which is preliminary data.</text>
</comment>
<dbReference type="Gene3D" id="1.10.357.150">
    <property type="match status" value="1"/>
</dbReference>
<dbReference type="Pfam" id="PF22766">
    <property type="entry name" value="ZW10_C2"/>
    <property type="match status" value="1"/>
</dbReference>
<gene>
    <name evidence="2" type="ORF">IFM89_015815</name>
</gene>
<dbReference type="Proteomes" id="UP000631114">
    <property type="component" value="Unassembled WGS sequence"/>
</dbReference>
<dbReference type="InterPro" id="IPR055148">
    <property type="entry name" value="ZW10_C_2"/>
</dbReference>
<dbReference type="InterPro" id="IPR046362">
    <property type="entry name" value="Zw10/DSL1_C_sf"/>
</dbReference>
<dbReference type="PANTHER" id="PTHR12205">
    <property type="entry name" value="CENTROMERE/KINETOCHORE PROTEIN ZW10"/>
    <property type="match status" value="1"/>
</dbReference>